<feature type="domain" description="TfuA-like core" evidence="1">
    <location>
        <begin position="48"/>
        <end position="167"/>
    </location>
</feature>
<comment type="caution">
    <text evidence="2">The sequence shown here is derived from an EMBL/GenBank/DDBJ whole genome shotgun (WGS) entry which is preliminary data.</text>
</comment>
<sequence>MNIIVFSGPTLSTTNIKRIINADCRPPAKQGDIYLATYDQPNVIVLIDGYFESVPAVWHKEILYALSLGIKVYGCSSMGALRAAELAHFGMQGSGRVFESYINSVWEDDDEVALVHGPAELGYPHVSIPMVNIRATLEHAIESHIINQQESALIIEALKQLHYPKRTLSKLYEYALELFGDDRAQSLRRLTENNYIDIKKCDAVTLLKKLAEYPKLLLPLSPEVRHHFKPTDAWERLVSQLNYQRKLSAHSITSEELHRELKIDGCFWELKQQAVSRKSALRTASSHNPSISDEHKQNALLEMALRQSAYTDQALDFKHLANWLTSQQVSNHDFDSLVSHESLLAWLSGNHQHFDEELIDLLKLNQRYSDYQSRITFKRDTPLLSLSDLNINEEQLWNWFFSTKHPNSLTQNPNDLWPILGFSSYSELERAAIQDYQFHLQSGSH</sequence>
<protein>
    <recommendedName>
        <fullName evidence="1">TfuA-like core domain-containing protein</fullName>
    </recommendedName>
</protein>
<evidence type="ECO:0000313" key="3">
    <source>
        <dbReference type="Proteomes" id="UP000244197"/>
    </source>
</evidence>
<gene>
    <name evidence="2" type="ORF">CWO07_23745</name>
</gene>
<organism evidence="2 3">
    <name type="scientific">Vibrio splendidus</name>
    <dbReference type="NCBI Taxonomy" id="29497"/>
    <lineage>
        <taxon>Bacteria</taxon>
        <taxon>Pseudomonadati</taxon>
        <taxon>Pseudomonadota</taxon>
        <taxon>Gammaproteobacteria</taxon>
        <taxon>Vibrionales</taxon>
        <taxon>Vibrionaceae</taxon>
        <taxon>Vibrio</taxon>
    </lineage>
</organism>
<dbReference type="Proteomes" id="UP000244197">
    <property type="component" value="Unassembled WGS sequence"/>
</dbReference>
<dbReference type="EMBL" id="PIFK01000080">
    <property type="protein sequence ID" value="PTP21258.1"/>
    <property type="molecule type" value="Genomic_DNA"/>
</dbReference>
<reference evidence="2 3" key="1">
    <citation type="submission" date="2017-11" db="EMBL/GenBank/DDBJ databases">
        <title>Population delineation of vibrios coincides with oyster pathogenicity.</title>
        <authorList>
            <person name="Bruto M."/>
            <person name="Labreuche Y."/>
            <person name="James A."/>
            <person name="Piel D."/>
            <person name="Chenivesse S."/>
            <person name="Petton B."/>
            <person name="Polz M.F."/>
            <person name="Le Roux F."/>
        </authorList>
    </citation>
    <scope>NUCLEOTIDE SEQUENCE [LARGE SCALE GENOMIC DNA]</scope>
    <source>
        <strain evidence="2 3">FF_144</strain>
    </source>
</reference>
<dbReference type="Pfam" id="PF07812">
    <property type="entry name" value="TfuA"/>
    <property type="match status" value="1"/>
</dbReference>
<dbReference type="RefSeq" id="WP_017088055.1">
    <property type="nucleotide sequence ID" value="NZ_PIFK01000080.1"/>
</dbReference>
<proteinExistence type="predicted"/>
<evidence type="ECO:0000259" key="1">
    <source>
        <dbReference type="Pfam" id="PF07812"/>
    </source>
</evidence>
<dbReference type="AlphaFoldDB" id="A0A2T5EKX7"/>
<name>A0A2T5EKX7_VIBSP</name>
<accession>A0A2T5EKX7</accession>
<dbReference type="InterPro" id="IPR012924">
    <property type="entry name" value="TfuA_core"/>
</dbReference>
<evidence type="ECO:0000313" key="2">
    <source>
        <dbReference type="EMBL" id="PTP21258.1"/>
    </source>
</evidence>